<dbReference type="SUPFAM" id="SSF48452">
    <property type="entry name" value="TPR-like"/>
    <property type="match status" value="1"/>
</dbReference>
<dbReference type="InterPro" id="IPR027417">
    <property type="entry name" value="P-loop_NTPase"/>
</dbReference>
<reference evidence="2 3" key="1">
    <citation type="submission" date="2017-02" db="EMBL/GenBank/DDBJ databases">
        <title>Whole genome sequencing of Rhodanobacter lindaniclasticus DSM 17932.</title>
        <authorList>
            <person name="Kumar S."/>
            <person name="Patil P."/>
            <person name="Patil P.B."/>
        </authorList>
    </citation>
    <scope>NUCLEOTIDE SEQUENCE [LARGE SCALE GENOMIC DNA]</scope>
    <source>
        <strain evidence="2 3">DSM 17932</strain>
    </source>
</reference>
<dbReference type="Gene3D" id="3.40.50.300">
    <property type="entry name" value="P-loop containing nucleotide triphosphate hydrolases"/>
    <property type="match status" value="1"/>
</dbReference>
<proteinExistence type="predicted"/>
<dbReference type="PANTHER" id="PTHR12788">
    <property type="entry name" value="PROTEIN-TYROSINE SULFOTRANSFERASE 2"/>
    <property type="match status" value="1"/>
</dbReference>
<dbReference type="Gene3D" id="1.25.40.10">
    <property type="entry name" value="Tetratricopeptide repeat domain"/>
    <property type="match status" value="1"/>
</dbReference>
<dbReference type="Pfam" id="PF13469">
    <property type="entry name" value="Sulfotransfer_3"/>
    <property type="match status" value="1"/>
</dbReference>
<gene>
    <name evidence="2" type="ORF">B1991_07635</name>
</gene>
<dbReference type="AlphaFoldDB" id="A0A4S3KGN0"/>
<dbReference type="Pfam" id="PF13181">
    <property type="entry name" value="TPR_8"/>
    <property type="match status" value="1"/>
</dbReference>
<evidence type="ECO:0000313" key="3">
    <source>
        <dbReference type="Proteomes" id="UP000306317"/>
    </source>
</evidence>
<dbReference type="InterPro" id="IPR019734">
    <property type="entry name" value="TPR_rpt"/>
</dbReference>
<dbReference type="PANTHER" id="PTHR12788:SF10">
    <property type="entry name" value="PROTEIN-TYROSINE SULFOTRANSFERASE"/>
    <property type="match status" value="1"/>
</dbReference>
<dbReference type="InterPro" id="IPR011990">
    <property type="entry name" value="TPR-like_helical_dom_sf"/>
</dbReference>
<dbReference type="SMART" id="SM00028">
    <property type="entry name" value="TPR"/>
    <property type="match status" value="4"/>
</dbReference>
<evidence type="ECO:0008006" key="4">
    <source>
        <dbReference type="Google" id="ProtNLM"/>
    </source>
</evidence>
<dbReference type="Pfam" id="PF14559">
    <property type="entry name" value="TPR_19"/>
    <property type="match status" value="1"/>
</dbReference>
<dbReference type="Proteomes" id="UP000306317">
    <property type="component" value="Unassembled WGS sequence"/>
</dbReference>
<dbReference type="GO" id="GO:0008476">
    <property type="term" value="F:protein-tyrosine sulfotransferase activity"/>
    <property type="evidence" value="ECO:0007669"/>
    <property type="project" value="InterPro"/>
</dbReference>
<organism evidence="2 3">
    <name type="scientific">Rhodanobacter lindaniclasticus</name>
    <dbReference type="NCBI Taxonomy" id="75310"/>
    <lineage>
        <taxon>Bacteria</taxon>
        <taxon>Pseudomonadati</taxon>
        <taxon>Pseudomonadota</taxon>
        <taxon>Gammaproteobacteria</taxon>
        <taxon>Lysobacterales</taxon>
        <taxon>Rhodanobacteraceae</taxon>
        <taxon>Rhodanobacter</taxon>
    </lineage>
</organism>
<evidence type="ECO:0000256" key="1">
    <source>
        <dbReference type="ARBA" id="ARBA00022679"/>
    </source>
</evidence>
<dbReference type="InterPro" id="IPR026634">
    <property type="entry name" value="TPST-like"/>
</dbReference>
<accession>A0A4S3KGN0</accession>
<keyword evidence="3" id="KW-1185">Reference proteome</keyword>
<dbReference type="EMBL" id="MWIO01000022">
    <property type="protein sequence ID" value="THD07812.1"/>
    <property type="molecule type" value="Genomic_DNA"/>
</dbReference>
<evidence type="ECO:0000313" key="2">
    <source>
        <dbReference type="EMBL" id="THD07812.1"/>
    </source>
</evidence>
<comment type="caution">
    <text evidence="2">The sequence shown here is derived from an EMBL/GenBank/DDBJ whole genome shotgun (WGS) entry which is preliminary data.</text>
</comment>
<name>A0A4S3KGN0_9GAMM</name>
<sequence length="508" mass="55583">MAQLQGQPAAAWLEAGRALVLEQDMEAAAAVLQAALAQHGHDGELVLALAGVRWQMNDRAAAQLLLENLLARQPDHAAASFTLARLQLEQGHVDAAEQVFRDQFGRYRQGADLVHRAAKMLADAGRKQAAAELCEAAIAMGSGDPFLHVYVAALLGQLGEFERSRGHYLLALEHDPRTIDAGAAYGLASIGRYTDPGHPDLARFRALLERPDLTPAARASVLFALGKAHDDLGDYAEAAARLREANGLVDHRNWSRKHWRRLVEARLAGLSLPQRAPAATECVPIFVVGAPRSGTTLVAELLGRSAETCNRGELDWLPHLAEQVARAPRVDVDLLDRVAAEYLARLRQGEAGVRWFIDKQPLNFLQVDLIAALFPQARIVHCRRNERDTALSIWSQHFESTEYRFAYDFADIAAVLNGCDRLMAKARGEGRVIEVRYEELAQAPQATIDGLAASLGLAPFDAGVPNAVRGAIGTASVWQARQPVYTRAIGRWRGYAPFVPELLRFADQ</sequence>
<dbReference type="SUPFAM" id="SSF52540">
    <property type="entry name" value="P-loop containing nucleoside triphosphate hydrolases"/>
    <property type="match status" value="1"/>
</dbReference>
<protein>
    <recommendedName>
        <fullName evidence="4">Sulfotransferase</fullName>
    </recommendedName>
</protein>
<keyword evidence="1" id="KW-0808">Transferase</keyword>